<organism evidence="2 3">
    <name type="scientific">Teratosphaeria destructans</name>
    <dbReference type="NCBI Taxonomy" id="418781"/>
    <lineage>
        <taxon>Eukaryota</taxon>
        <taxon>Fungi</taxon>
        <taxon>Dikarya</taxon>
        <taxon>Ascomycota</taxon>
        <taxon>Pezizomycotina</taxon>
        <taxon>Dothideomycetes</taxon>
        <taxon>Dothideomycetidae</taxon>
        <taxon>Mycosphaerellales</taxon>
        <taxon>Teratosphaeriaceae</taxon>
        <taxon>Teratosphaeria</taxon>
    </lineage>
</organism>
<dbReference type="EMBL" id="RIBY02002108">
    <property type="protein sequence ID" value="KAH9825506.1"/>
    <property type="molecule type" value="Genomic_DNA"/>
</dbReference>
<accession>A0A9W7SN85</accession>
<name>A0A9W7SN85_9PEZI</name>
<sequence>MTQFVQRQPRYWKTKPPTTGPMAGPFMGPMLQIEKARARWWSSVMSLREPGALLIRADAQKAAQNRETRMVAMSSATAQGITQTTNRALATM</sequence>
<evidence type="ECO:0000313" key="2">
    <source>
        <dbReference type="EMBL" id="KAH9825506.1"/>
    </source>
</evidence>
<reference evidence="2 3" key="1">
    <citation type="journal article" date="2018" name="IMA Fungus">
        <title>IMA Genome-F 10: Nine draft genome sequences of Claviceps purpurea s.lat., including C. arundinis, C. humidiphila, and C. cf. spartinae, pseudomolecules for the pitch canker pathogen Fusarium circinatum, draft genome of Davidsoniella eucalypti, Grosmannia galeiformis, Quambalaria eucalypti, and Teratosphaeria destructans.</title>
        <authorList>
            <person name="Wingfield B.D."/>
            <person name="Liu M."/>
            <person name="Nguyen H.D."/>
            <person name="Lane F.A."/>
            <person name="Morgan S.W."/>
            <person name="De Vos L."/>
            <person name="Wilken P.M."/>
            <person name="Duong T.A."/>
            <person name="Aylward J."/>
            <person name="Coetzee M.P."/>
            <person name="Dadej K."/>
            <person name="De Beer Z.W."/>
            <person name="Findlay W."/>
            <person name="Havenga M."/>
            <person name="Kolarik M."/>
            <person name="Menzies J.G."/>
            <person name="Naidoo K."/>
            <person name="Pochopski O."/>
            <person name="Shoukouhi P."/>
            <person name="Santana Q.C."/>
            <person name="Seifert K.A."/>
            <person name="Soal N."/>
            <person name="Steenkamp E.T."/>
            <person name="Tatham C.T."/>
            <person name="van der Nest M.A."/>
            <person name="Wingfield M.J."/>
        </authorList>
    </citation>
    <scope>NUCLEOTIDE SEQUENCE [LARGE SCALE GENOMIC DNA]</scope>
    <source>
        <strain evidence="2">CMW44962</strain>
    </source>
</reference>
<proteinExistence type="predicted"/>
<protein>
    <submittedName>
        <fullName evidence="2">Uncharacterized protein</fullName>
    </submittedName>
</protein>
<keyword evidence="3" id="KW-1185">Reference proteome</keyword>
<gene>
    <name evidence="2" type="ORF">Tdes44962_MAKER10192</name>
</gene>
<reference evidence="2 3" key="2">
    <citation type="journal article" date="2021" name="Curr. Genet.">
        <title>Genetic response to nitrogen starvation in the aggressive Eucalyptus foliar pathogen Teratosphaeria destructans.</title>
        <authorList>
            <person name="Havenga M."/>
            <person name="Wingfield B.D."/>
            <person name="Wingfield M.J."/>
            <person name="Dreyer L.L."/>
            <person name="Roets F."/>
            <person name="Aylward J."/>
        </authorList>
    </citation>
    <scope>NUCLEOTIDE SEQUENCE [LARGE SCALE GENOMIC DNA]</scope>
    <source>
        <strain evidence="2">CMW44962</strain>
    </source>
</reference>
<dbReference type="AlphaFoldDB" id="A0A9W7SN85"/>
<dbReference type="Proteomes" id="UP001138500">
    <property type="component" value="Unassembled WGS sequence"/>
</dbReference>
<feature type="region of interest" description="Disordered" evidence="1">
    <location>
        <begin position="1"/>
        <end position="26"/>
    </location>
</feature>
<evidence type="ECO:0000256" key="1">
    <source>
        <dbReference type="SAM" id="MobiDB-lite"/>
    </source>
</evidence>
<evidence type="ECO:0000313" key="3">
    <source>
        <dbReference type="Proteomes" id="UP001138500"/>
    </source>
</evidence>
<comment type="caution">
    <text evidence="2">The sequence shown here is derived from an EMBL/GenBank/DDBJ whole genome shotgun (WGS) entry which is preliminary data.</text>
</comment>